<comment type="caution">
    <text evidence="1">The sequence shown here is derived from an EMBL/GenBank/DDBJ whole genome shotgun (WGS) entry which is preliminary data.</text>
</comment>
<accession>A0ACC1T7I0</accession>
<dbReference type="EMBL" id="JANHOG010000371">
    <property type="protein sequence ID" value="KAJ3555040.1"/>
    <property type="molecule type" value="Genomic_DNA"/>
</dbReference>
<sequence>MAVAQHIHYLPQTTFSDADFASTSPPPSPFARSLLGMVGHKHPASAVLLPELPYVWELRLVAPMEDCVVDVIQKLPRLRVLRLYNLRTDPEPHITLRVGSPRSLDRLEFSNSACDAVDGILAISSLFSYIGSLGLHGVNFIENDTSRPSLCLGFEALELNACVGIKEFQCLFRPALTPPATRLTTLALIGVSWYVRTDRAKFWRVVAPALVNLMLDPKSMRSPRSPDFLSVLDLSQCTLLTTLTLTFSQDVIPDSDHSEWVRATRILSRLVGHPSVRRVIIQITVCIPIKGYIAYEGQNRSIEDALLELRDRQLEVAIVDGGSDDDCVEPGYLAALFPRVFASA</sequence>
<dbReference type="Proteomes" id="UP001148662">
    <property type="component" value="Unassembled WGS sequence"/>
</dbReference>
<name>A0ACC1T7I0_9APHY</name>
<evidence type="ECO:0000313" key="2">
    <source>
        <dbReference type="Proteomes" id="UP001148662"/>
    </source>
</evidence>
<proteinExistence type="predicted"/>
<evidence type="ECO:0000313" key="1">
    <source>
        <dbReference type="EMBL" id="KAJ3555040.1"/>
    </source>
</evidence>
<keyword evidence="2" id="KW-1185">Reference proteome</keyword>
<reference evidence="1" key="1">
    <citation type="submission" date="2022-07" db="EMBL/GenBank/DDBJ databases">
        <title>Genome Sequence of Phlebia brevispora.</title>
        <authorList>
            <person name="Buettner E."/>
        </authorList>
    </citation>
    <scope>NUCLEOTIDE SEQUENCE</scope>
    <source>
        <strain evidence="1">MPL23</strain>
    </source>
</reference>
<gene>
    <name evidence="1" type="ORF">NM688_g2793</name>
</gene>
<organism evidence="1 2">
    <name type="scientific">Phlebia brevispora</name>
    <dbReference type="NCBI Taxonomy" id="194682"/>
    <lineage>
        <taxon>Eukaryota</taxon>
        <taxon>Fungi</taxon>
        <taxon>Dikarya</taxon>
        <taxon>Basidiomycota</taxon>
        <taxon>Agaricomycotina</taxon>
        <taxon>Agaricomycetes</taxon>
        <taxon>Polyporales</taxon>
        <taxon>Meruliaceae</taxon>
        <taxon>Phlebia</taxon>
    </lineage>
</organism>
<protein>
    <submittedName>
        <fullName evidence="1">Uncharacterized protein</fullName>
    </submittedName>
</protein>